<feature type="region of interest" description="Disordered" evidence="1">
    <location>
        <begin position="1"/>
        <end position="70"/>
    </location>
</feature>
<proteinExistence type="predicted"/>
<reference evidence="3" key="1">
    <citation type="submission" date="2016-12" db="EMBL/GenBank/DDBJ databases">
        <title>The genomes of Aspergillus section Nigri reveals drivers in fungal speciation.</title>
        <authorList>
            <consortium name="DOE Joint Genome Institute"/>
            <person name="Vesth T.C."/>
            <person name="Nybo J."/>
            <person name="Theobald S."/>
            <person name="Brandl J."/>
            <person name="Frisvad J.C."/>
            <person name="Nielsen K.F."/>
            <person name="Lyhne E.K."/>
            <person name="Kogle M.E."/>
            <person name="Kuo A."/>
            <person name="Riley R."/>
            <person name="Clum A."/>
            <person name="Nolan M."/>
            <person name="Lipzen A."/>
            <person name="Salamov A."/>
            <person name="Henrissat B."/>
            <person name="Wiebenga A."/>
            <person name="De vries R.P."/>
            <person name="Grigoriev I.V."/>
            <person name="Mortensen U.H."/>
            <person name="Andersen M.R."/>
            <person name="Baker S.E."/>
        </authorList>
    </citation>
    <scope>NUCLEOTIDE SEQUENCE</scope>
    <source>
        <strain evidence="3">IBT 28561</strain>
    </source>
</reference>
<gene>
    <name evidence="3" type="ORF">P168DRAFT_292361</name>
</gene>
<dbReference type="GO" id="GO:0006396">
    <property type="term" value="P:RNA processing"/>
    <property type="evidence" value="ECO:0007669"/>
    <property type="project" value="InterPro"/>
</dbReference>
<feature type="region of interest" description="Disordered" evidence="1">
    <location>
        <begin position="84"/>
        <end position="310"/>
    </location>
</feature>
<keyword evidence="4" id="KW-1185">Reference proteome</keyword>
<evidence type="ECO:0000256" key="1">
    <source>
        <dbReference type="SAM" id="MobiDB-lite"/>
    </source>
</evidence>
<feature type="compositionally biased region" description="Basic and acidic residues" evidence="1">
    <location>
        <begin position="198"/>
        <end position="211"/>
    </location>
</feature>
<dbReference type="Pfam" id="PF09429">
    <property type="entry name" value="Wbp11"/>
    <property type="match status" value="1"/>
</dbReference>
<feature type="domain" description="Wbp11/ELF5/Saf1 N-terminal" evidence="2">
    <location>
        <begin position="7"/>
        <end position="83"/>
    </location>
</feature>
<feature type="compositionally biased region" description="Basic and acidic residues" evidence="1">
    <location>
        <begin position="126"/>
        <end position="138"/>
    </location>
</feature>
<feature type="compositionally biased region" description="Basic and acidic residues" evidence="1">
    <location>
        <begin position="261"/>
        <end position="271"/>
    </location>
</feature>
<dbReference type="EMBL" id="MSFM01000010">
    <property type="protein sequence ID" value="PKY02273.1"/>
    <property type="molecule type" value="Genomic_DNA"/>
</dbReference>
<protein>
    <recommendedName>
        <fullName evidence="2">Wbp11/ELF5/Saf1 N-terminal domain-containing protein</fullName>
    </recommendedName>
</protein>
<organism evidence="3 4">
    <name type="scientific">Aspergillus campestris (strain IBT 28561)</name>
    <dbReference type="NCBI Taxonomy" id="1392248"/>
    <lineage>
        <taxon>Eukaryota</taxon>
        <taxon>Fungi</taxon>
        <taxon>Dikarya</taxon>
        <taxon>Ascomycota</taxon>
        <taxon>Pezizomycotina</taxon>
        <taxon>Eurotiomycetes</taxon>
        <taxon>Eurotiomycetidae</taxon>
        <taxon>Eurotiales</taxon>
        <taxon>Aspergillaceae</taxon>
        <taxon>Aspergillus</taxon>
        <taxon>Aspergillus subgen. Circumdati</taxon>
    </lineage>
</organism>
<evidence type="ECO:0000259" key="2">
    <source>
        <dbReference type="Pfam" id="PF09429"/>
    </source>
</evidence>
<feature type="compositionally biased region" description="Gly residues" evidence="1">
    <location>
        <begin position="98"/>
        <end position="109"/>
    </location>
</feature>
<evidence type="ECO:0000313" key="4">
    <source>
        <dbReference type="Proteomes" id="UP000234254"/>
    </source>
</evidence>
<feature type="compositionally biased region" description="Basic and acidic residues" evidence="1">
    <location>
        <begin position="281"/>
        <end position="295"/>
    </location>
</feature>
<evidence type="ECO:0000313" key="3">
    <source>
        <dbReference type="EMBL" id="PKY02273.1"/>
    </source>
</evidence>
<feature type="compositionally biased region" description="Low complexity" evidence="1">
    <location>
        <begin position="248"/>
        <end position="259"/>
    </location>
</feature>
<dbReference type="VEuPathDB" id="FungiDB:P168DRAFT_292361"/>
<dbReference type="AlphaFoldDB" id="A0A2I1CXE3"/>
<comment type="caution">
    <text evidence="3">The sequence shown here is derived from an EMBL/GenBank/DDBJ whole genome shotgun (WGS) entry which is preliminary data.</text>
</comment>
<name>A0A2I1CXE3_ASPC2</name>
<dbReference type="OrthoDB" id="5597581at2759"/>
<feature type="compositionally biased region" description="Basic and acidic residues" evidence="1">
    <location>
        <begin position="15"/>
        <end position="70"/>
    </location>
</feature>
<dbReference type="RefSeq" id="XP_024690867.1">
    <property type="nucleotide sequence ID" value="XM_024837569.1"/>
</dbReference>
<dbReference type="GeneID" id="36545093"/>
<dbReference type="Proteomes" id="UP000234254">
    <property type="component" value="Unassembled WGS sequence"/>
</dbReference>
<accession>A0A2I1CXE3</accession>
<sequence>MPKDNLSMNPAMAQRKAEKQKQLKKSKAEAQARRNEKLGRRNPDRIQRQIDDIKATEESGQKLRPRDQQLLEALQRDLRAVQKAREALGEQAPKFDAGRGGGRGGGSFRGRGRGDSSRGGVLGKRRRDEHGQFFHDDGDSSSTDEEVRRIPMPHDTPPPIPKEYQRRQGRNNDSGGGAQGPHALPSKPSTAEPPKTVYEAKPEIRNLRQEATKMFVPAAVRTKQDSIRGQGKLLEPEEMDRLEQAGYQAGPADKPAAGAGDKGEGETKGEDQEGENEDQDEVQRRLQEEERRFNQELRSVQIEEVEDEEA</sequence>
<dbReference type="InterPro" id="IPR019007">
    <property type="entry name" value="Wbp11/ELF5/Saf1_N"/>
</dbReference>